<dbReference type="Proteomes" id="UP001198571">
    <property type="component" value="Unassembled WGS sequence"/>
</dbReference>
<comment type="caution">
    <text evidence="2">The sequence shown here is derived from an EMBL/GenBank/DDBJ whole genome shotgun (WGS) entry which is preliminary data.</text>
</comment>
<keyword evidence="1" id="KW-1133">Transmembrane helix</keyword>
<reference evidence="2 3" key="1">
    <citation type="submission" date="2020-07" db="EMBL/GenBank/DDBJ databases">
        <title>Pseudogemmobacter sp. nov., isolated from poultry manure in Taiwan.</title>
        <authorList>
            <person name="Lin S.-Y."/>
            <person name="Tang Y.-S."/>
            <person name="Young C.-C."/>
        </authorList>
    </citation>
    <scope>NUCLEOTIDE SEQUENCE [LARGE SCALE GENOMIC DNA]</scope>
    <source>
        <strain evidence="2 3">CC-YST710</strain>
    </source>
</reference>
<evidence type="ECO:0000256" key="1">
    <source>
        <dbReference type="SAM" id="Phobius"/>
    </source>
</evidence>
<organism evidence="2 3">
    <name type="scientific">Pseudogemmobacter faecipullorum</name>
    <dbReference type="NCBI Taxonomy" id="2755041"/>
    <lineage>
        <taxon>Bacteria</taxon>
        <taxon>Pseudomonadati</taxon>
        <taxon>Pseudomonadota</taxon>
        <taxon>Alphaproteobacteria</taxon>
        <taxon>Rhodobacterales</taxon>
        <taxon>Paracoccaceae</taxon>
        <taxon>Pseudogemmobacter</taxon>
    </lineage>
</organism>
<sequence length="184" mass="19879">MAFLRPEVLTLFRRWSGVLEGGLLSLAGLWLISHPGWITLILGGSLTALGASWALLAWRRMRFAGDPSAPGLVEIDEGRLRFLHPTLGGEISLNDLADLHLLELQGRRVWRLKDLSGQAMLVPLEASGAERLFDALSALPGLNSAALVGALDRGTARATGSSLPVQNLQETRVWSRKGSGLRQV</sequence>
<dbReference type="RefSeq" id="WP_226936384.1">
    <property type="nucleotide sequence ID" value="NZ_JACDXX010000012.1"/>
</dbReference>
<feature type="transmembrane region" description="Helical" evidence="1">
    <location>
        <begin position="38"/>
        <end position="58"/>
    </location>
</feature>
<dbReference type="EMBL" id="JACDXX010000012">
    <property type="protein sequence ID" value="MCB5410996.1"/>
    <property type="molecule type" value="Genomic_DNA"/>
</dbReference>
<proteinExistence type="predicted"/>
<keyword evidence="1" id="KW-0472">Membrane</keyword>
<evidence type="ECO:0000313" key="2">
    <source>
        <dbReference type="EMBL" id="MCB5410996.1"/>
    </source>
</evidence>
<keyword evidence="3" id="KW-1185">Reference proteome</keyword>
<keyword evidence="1" id="KW-0812">Transmembrane</keyword>
<accession>A0ABS8CNR8</accession>
<gene>
    <name evidence="2" type="ORF">H0485_13435</name>
</gene>
<evidence type="ECO:0000313" key="3">
    <source>
        <dbReference type="Proteomes" id="UP001198571"/>
    </source>
</evidence>
<protein>
    <submittedName>
        <fullName evidence="2">Uncharacterized protein</fullName>
    </submittedName>
</protein>
<name>A0ABS8CNR8_9RHOB</name>